<keyword evidence="4" id="KW-1185">Reference proteome</keyword>
<dbReference type="Pfam" id="PF13495">
    <property type="entry name" value="Phage_int_SAM_4"/>
    <property type="match status" value="1"/>
</dbReference>
<evidence type="ECO:0000313" key="4">
    <source>
        <dbReference type="Proteomes" id="UP001144204"/>
    </source>
</evidence>
<name>A0A9W6B102_9LACO</name>
<evidence type="ECO:0000259" key="2">
    <source>
        <dbReference type="Pfam" id="PF13495"/>
    </source>
</evidence>
<reference evidence="3" key="2">
    <citation type="journal article" date="2023" name="PLoS ONE">
        <title>Philodulcilactobacillus myokoensis gen. nov., sp. nov., a fructophilic, acidophilic, and agar-phobic lactic acid bacterium isolated from fermented vegetable extracts.</title>
        <authorList>
            <person name="Kouya T."/>
            <person name="Ishiyama Y."/>
            <person name="Ohashi S."/>
            <person name="Kumakubo R."/>
            <person name="Yamazaki T."/>
            <person name="Otaki T."/>
        </authorList>
    </citation>
    <scope>NUCLEOTIDE SEQUENCE</scope>
    <source>
        <strain evidence="3">WR16-4</strain>
    </source>
</reference>
<keyword evidence="1" id="KW-0238">DNA-binding</keyword>
<dbReference type="RefSeq" id="WP_286136347.1">
    <property type="nucleotide sequence ID" value="NZ_BRPL01000002.1"/>
</dbReference>
<dbReference type="InterPro" id="IPR004107">
    <property type="entry name" value="Integrase_SAM-like_N"/>
</dbReference>
<dbReference type="InterPro" id="IPR010998">
    <property type="entry name" value="Integrase_recombinase_N"/>
</dbReference>
<dbReference type="Gene3D" id="1.10.150.130">
    <property type="match status" value="1"/>
</dbReference>
<dbReference type="SUPFAM" id="SSF56349">
    <property type="entry name" value="DNA breaking-rejoining enzymes"/>
    <property type="match status" value="1"/>
</dbReference>
<dbReference type="InterPro" id="IPR011010">
    <property type="entry name" value="DNA_brk_join_enz"/>
</dbReference>
<feature type="domain" description="Integrase SAM-like N-terminal" evidence="2">
    <location>
        <begin position="11"/>
        <end position="95"/>
    </location>
</feature>
<dbReference type="GO" id="GO:0015074">
    <property type="term" value="P:DNA integration"/>
    <property type="evidence" value="ECO:0007669"/>
    <property type="project" value="InterPro"/>
</dbReference>
<dbReference type="Proteomes" id="UP001144204">
    <property type="component" value="Unassembled WGS sequence"/>
</dbReference>
<evidence type="ECO:0000313" key="3">
    <source>
        <dbReference type="EMBL" id="GLB46885.1"/>
    </source>
</evidence>
<comment type="caution">
    <text evidence="3">The sequence shown here is derived from an EMBL/GenBank/DDBJ whole genome shotgun (WGS) entry which is preliminary data.</text>
</comment>
<reference evidence="3" key="1">
    <citation type="submission" date="2022-07" db="EMBL/GenBank/DDBJ databases">
        <authorList>
            <person name="Kouya T."/>
            <person name="Ishiyama Y."/>
        </authorList>
    </citation>
    <scope>NUCLEOTIDE SEQUENCE</scope>
    <source>
        <strain evidence="3">WR16-4</strain>
    </source>
</reference>
<dbReference type="AlphaFoldDB" id="A0A9W6B102"/>
<dbReference type="GO" id="GO:0003677">
    <property type="term" value="F:DNA binding"/>
    <property type="evidence" value="ECO:0007669"/>
    <property type="project" value="UniProtKB-KW"/>
</dbReference>
<organism evidence="3 4">
    <name type="scientific">Philodulcilactobacillus myokoensis</name>
    <dbReference type="NCBI Taxonomy" id="2929573"/>
    <lineage>
        <taxon>Bacteria</taxon>
        <taxon>Bacillati</taxon>
        <taxon>Bacillota</taxon>
        <taxon>Bacilli</taxon>
        <taxon>Lactobacillales</taxon>
        <taxon>Lactobacillaceae</taxon>
        <taxon>Philodulcilactobacillus</taxon>
    </lineage>
</organism>
<evidence type="ECO:0000256" key="1">
    <source>
        <dbReference type="ARBA" id="ARBA00023125"/>
    </source>
</evidence>
<proteinExistence type="predicted"/>
<accession>A0A9W6B102</accession>
<protein>
    <submittedName>
        <fullName evidence="3">Integrase</fullName>
    </submittedName>
</protein>
<dbReference type="EMBL" id="BRPL01000002">
    <property type="protein sequence ID" value="GLB46885.1"/>
    <property type="molecule type" value="Genomic_DNA"/>
</dbReference>
<gene>
    <name evidence="3" type="ORF">WR164_08640</name>
</gene>
<sequence length="275" mass="33192">MTTNQYPYQKNFELYLNQQHLAQITIDEYSNTMADLFNYLSNFNVGYQRNHHVNQLFDRDIEQYMQMLVIKRKITNTTYNKILSHINNYFKYLFTHQFTDKLPTLNLKGKNRKKPERITIKWITNLQTILEDSNIHPYTKLTLLLISKGYSVKEFLQPKFYHELKLTKWNQYEEKFLNQFKNFIIPIQQKQNSRDIFLKQRFSNDPHITLPGLHKYLKPDAEYLGISLSPSKLFQSYIIYFILHHPKFDHNQLSSKLNLDATSVIYYQHLAEKFM</sequence>